<dbReference type="Pfam" id="PF00571">
    <property type="entry name" value="CBS"/>
    <property type="match status" value="2"/>
</dbReference>
<dbReference type="PANTHER" id="PTHR43080">
    <property type="entry name" value="CBS DOMAIN-CONTAINING PROTEIN CBSX3, MITOCHONDRIAL"/>
    <property type="match status" value="1"/>
</dbReference>
<comment type="caution">
    <text evidence="4">The sequence shown here is derived from an EMBL/GenBank/DDBJ whole genome shotgun (WGS) entry which is preliminary data.</text>
</comment>
<keyword evidence="5" id="KW-1185">Reference proteome</keyword>
<dbReference type="RefSeq" id="WP_069436970.1">
    <property type="nucleotide sequence ID" value="NZ_LPWG01000010.1"/>
</dbReference>
<keyword evidence="1 2" id="KW-0129">CBS domain</keyword>
<dbReference type="InterPro" id="IPR051257">
    <property type="entry name" value="Diverse_CBS-Domain"/>
</dbReference>
<evidence type="ECO:0000313" key="5">
    <source>
        <dbReference type="Proteomes" id="UP000094501"/>
    </source>
</evidence>
<proteinExistence type="predicted"/>
<protein>
    <recommendedName>
        <fullName evidence="3">CBS domain-containing protein</fullName>
    </recommendedName>
</protein>
<dbReference type="OrthoDB" id="9807125at2"/>
<evidence type="ECO:0000259" key="3">
    <source>
        <dbReference type="PROSITE" id="PS51371"/>
    </source>
</evidence>
<evidence type="ECO:0000313" key="4">
    <source>
        <dbReference type="EMBL" id="ODS00157.1"/>
    </source>
</evidence>
<dbReference type="SMART" id="SM00116">
    <property type="entry name" value="CBS"/>
    <property type="match status" value="2"/>
</dbReference>
<feature type="domain" description="CBS" evidence="3">
    <location>
        <begin position="76"/>
        <end position="131"/>
    </location>
</feature>
<dbReference type="Proteomes" id="UP000094501">
    <property type="component" value="Unassembled WGS sequence"/>
</dbReference>
<name>A0A1E3W4U6_9HYPH</name>
<dbReference type="EMBL" id="LPWG01000010">
    <property type="protein sequence ID" value="ODS00157.1"/>
    <property type="molecule type" value="Genomic_DNA"/>
</dbReference>
<gene>
    <name evidence="4" type="ORF">AUC68_03335</name>
</gene>
<dbReference type="PROSITE" id="PS51371">
    <property type="entry name" value="CBS"/>
    <property type="match status" value="2"/>
</dbReference>
<accession>A0A1E3W4U6</accession>
<dbReference type="PANTHER" id="PTHR43080:SF2">
    <property type="entry name" value="CBS DOMAIN-CONTAINING PROTEIN"/>
    <property type="match status" value="1"/>
</dbReference>
<organism evidence="4 5">
    <name type="scientific">Methyloceanibacter methanicus</name>
    <dbReference type="NCBI Taxonomy" id="1774968"/>
    <lineage>
        <taxon>Bacteria</taxon>
        <taxon>Pseudomonadati</taxon>
        <taxon>Pseudomonadota</taxon>
        <taxon>Alphaproteobacteria</taxon>
        <taxon>Hyphomicrobiales</taxon>
        <taxon>Hyphomicrobiaceae</taxon>
        <taxon>Methyloceanibacter</taxon>
    </lineage>
</organism>
<reference evidence="4 5" key="1">
    <citation type="journal article" date="2016" name="Environ. Microbiol.">
        <title>New Methyloceanibacter diversity from North Sea sediments includes methanotroph containing solely the soluble methane monooxygenase.</title>
        <authorList>
            <person name="Vekeman B."/>
            <person name="Kerckhof F.M."/>
            <person name="Cremers G."/>
            <person name="de Vos P."/>
            <person name="Vandamme P."/>
            <person name="Boon N."/>
            <person name="Op den Camp H.J."/>
            <person name="Heylen K."/>
        </authorList>
    </citation>
    <scope>NUCLEOTIDE SEQUENCE [LARGE SCALE GENOMIC DNA]</scope>
    <source>
        <strain evidence="4 5">R-67174</strain>
    </source>
</reference>
<dbReference type="SUPFAM" id="SSF54631">
    <property type="entry name" value="CBS-domain pair"/>
    <property type="match status" value="1"/>
</dbReference>
<sequence length="140" mass="15482">MTNRKLADILGNQRLLALREYAPVREACGRMWDDHKGSVLVVDQDGKLVGIFTGRDAVRTLAEGKSAEVTPLGEAMTRNPVTVPPTASAVDALREMSDRGIRHLPVVENERIIGVVSRGDFKGMEIDRLDEDDRLAECLR</sequence>
<dbReference type="AlphaFoldDB" id="A0A1E3W4U6"/>
<dbReference type="STRING" id="1774968.AUC68_03335"/>
<dbReference type="InterPro" id="IPR046342">
    <property type="entry name" value="CBS_dom_sf"/>
</dbReference>
<evidence type="ECO:0000256" key="2">
    <source>
        <dbReference type="PROSITE-ProRule" id="PRU00703"/>
    </source>
</evidence>
<dbReference type="InterPro" id="IPR000644">
    <property type="entry name" value="CBS_dom"/>
</dbReference>
<dbReference type="Gene3D" id="3.10.580.10">
    <property type="entry name" value="CBS-domain"/>
    <property type="match status" value="1"/>
</dbReference>
<feature type="domain" description="CBS" evidence="3">
    <location>
        <begin position="11"/>
        <end position="68"/>
    </location>
</feature>
<evidence type="ECO:0000256" key="1">
    <source>
        <dbReference type="ARBA" id="ARBA00023122"/>
    </source>
</evidence>